<keyword evidence="2" id="KW-0418">Kinase</keyword>
<sequence length="135" mass="15562">MDEELRAMDNLQTWKVVPLPEGKQAIDCKWVYRIKHKHKAYGTIDKYKALLVAKGFTQVEGIDFTDTFSPVAKLTSFKVLLMLAAKYDWHLLQLDVNNAFLNGMLDEAVYVTPLARPRRPTRTKKIIRGKPKSTR</sequence>
<dbReference type="Pfam" id="PF07727">
    <property type="entry name" value="RVT_2"/>
    <property type="match status" value="1"/>
</dbReference>
<dbReference type="Proteomes" id="UP001165190">
    <property type="component" value="Unassembled WGS sequence"/>
</dbReference>
<dbReference type="AlphaFoldDB" id="A0A9W7IX60"/>
<dbReference type="EMBL" id="BSYR01000037">
    <property type="protein sequence ID" value="GMJ02914.1"/>
    <property type="molecule type" value="Genomic_DNA"/>
</dbReference>
<evidence type="ECO:0000313" key="3">
    <source>
        <dbReference type="Proteomes" id="UP001165190"/>
    </source>
</evidence>
<gene>
    <name evidence="2" type="ORF">HRI_003960600</name>
</gene>
<keyword evidence="3" id="KW-1185">Reference proteome</keyword>
<evidence type="ECO:0000313" key="2">
    <source>
        <dbReference type="EMBL" id="GMJ02914.1"/>
    </source>
</evidence>
<dbReference type="InterPro" id="IPR043502">
    <property type="entry name" value="DNA/RNA_pol_sf"/>
</dbReference>
<accession>A0A9W7IX60</accession>
<organism evidence="2 3">
    <name type="scientific">Hibiscus trionum</name>
    <name type="common">Flower of an hour</name>
    <dbReference type="NCBI Taxonomy" id="183268"/>
    <lineage>
        <taxon>Eukaryota</taxon>
        <taxon>Viridiplantae</taxon>
        <taxon>Streptophyta</taxon>
        <taxon>Embryophyta</taxon>
        <taxon>Tracheophyta</taxon>
        <taxon>Spermatophyta</taxon>
        <taxon>Magnoliopsida</taxon>
        <taxon>eudicotyledons</taxon>
        <taxon>Gunneridae</taxon>
        <taxon>Pentapetalae</taxon>
        <taxon>rosids</taxon>
        <taxon>malvids</taxon>
        <taxon>Malvales</taxon>
        <taxon>Malvaceae</taxon>
        <taxon>Malvoideae</taxon>
        <taxon>Hibiscus</taxon>
    </lineage>
</organism>
<evidence type="ECO:0000259" key="1">
    <source>
        <dbReference type="Pfam" id="PF07727"/>
    </source>
</evidence>
<dbReference type="InterPro" id="IPR013103">
    <property type="entry name" value="RVT_2"/>
</dbReference>
<comment type="caution">
    <text evidence="2">The sequence shown here is derived from an EMBL/GenBank/DDBJ whole genome shotgun (WGS) entry which is preliminary data.</text>
</comment>
<keyword evidence="2" id="KW-0808">Transferase</keyword>
<proteinExistence type="predicted"/>
<dbReference type="SUPFAM" id="SSF56672">
    <property type="entry name" value="DNA/RNA polymerases"/>
    <property type="match status" value="1"/>
</dbReference>
<feature type="domain" description="Reverse transcriptase Ty1/copia-type" evidence="1">
    <location>
        <begin position="12"/>
        <end position="113"/>
    </location>
</feature>
<reference evidence="2" key="1">
    <citation type="submission" date="2023-05" db="EMBL/GenBank/DDBJ databases">
        <title>Genome and transcriptome analyses reveal genes involved in the formation of fine ridges on petal epidermal cells in Hibiscus trionum.</title>
        <authorList>
            <person name="Koshimizu S."/>
            <person name="Masuda S."/>
            <person name="Ishii T."/>
            <person name="Shirasu K."/>
            <person name="Hoshino A."/>
            <person name="Arita M."/>
        </authorList>
    </citation>
    <scope>NUCLEOTIDE SEQUENCE</scope>
    <source>
        <strain evidence="2">Hamamatsu line</strain>
    </source>
</reference>
<dbReference type="GO" id="GO:0016301">
    <property type="term" value="F:kinase activity"/>
    <property type="evidence" value="ECO:0007669"/>
    <property type="project" value="UniProtKB-KW"/>
</dbReference>
<name>A0A9W7IX60_HIBTR</name>
<protein>
    <submittedName>
        <fullName evidence="2">Cysteine-rich RLK (RECEPTOR-like protein kinase) 8</fullName>
    </submittedName>
</protein>
<dbReference type="OrthoDB" id="1749346at2759"/>